<accession>A0A1I2QWH3</accession>
<dbReference type="Pfam" id="PF13970">
    <property type="entry name" value="DUF4221"/>
    <property type="match status" value="1"/>
</dbReference>
<organism evidence="1 2">
    <name type="scientific">Algoriphagus hitonicola</name>
    <dbReference type="NCBI Taxonomy" id="435880"/>
    <lineage>
        <taxon>Bacteria</taxon>
        <taxon>Pseudomonadati</taxon>
        <taxon>Bacteroidota</taxon>
        <taxon>Cytophagia</taxon>
        <taxon>Cytophagales</taxon>
        <taxon>Cyclobacteriaceae</taxon>
        <taxon>Algoriphagus</taxon>
    </lineage>
</organism>
<evidence type="ECO:0000313" key="2">
    <source>
        <dbReference type="Proteomes" id="UP000199642"/>
    </source>
</evidence>
<dbReference type="STRING" id="435880.SAMN04487988_102370"/>
<dbReference type="OrthoDB" id="833511at2"/>
<dbReference type="AlphaFoldDB" id="A0A1I2QWH3"/>
<evidence type="ECO:0000313" key="1">
    <source>
        <dbReference type="EMBL" id="SFG29976.1"/>
    </source>
</evidence>
<gene>
    <name evidence="1" type="ORF">SAMN04487988_102370</name>
</gene>
<dbReference type="EMBL" id="FOPC01000002">
    <property type="protein sequence ID" value="SFG29976.1"/>
    <property type="molecule type" value="Genomic_DNA"/>
</dbReference>
<sequence length="379" mass="43381">MKKILLLLLIPFLFSCGENPNSKFASGENFEFNYELDTVKVQTGELLLAVDGGLSRMALFPDKNFLYFYNVTNKRLDEIDLESYSIVRSIDFTEEGPKGIGSLSPDEFHITNKGNIIIPAFDAIRIMNSDGDLITRLNWDEYDFVSSRFDKKFLASFTGDYHPDGDLFFGTYGSMRGGNSFGEGLAIIDWEAESMILKEVPLLLAMKEYEIVLEGAMRSSSNDQFYIQQIENQVLVSTNGVNGIAIYFYETDSLIEKTFSSESLPERRAGDYPRKVNSMEEFEVATDAKYSEHQFGPFVFDEKSNRFYRISYYRSVSPVDGEKWNFTLSIFDQNLEHLQDIADFPNFSGKVFFKDGMLHKGINQDDELYFVRLKPSLPN</sequence>
<dbReference type="RefSeq" id="WP_092789273.1">
    <property type="nucleotide sequence ID" value="NZ_FOPC01000002.1"/>
</dbReference>
<evidence type="ECO:0008006" key="3">
    <source>
        <dbReference type="Google" id="ProtNLM"/>
    </source>
</evidence>
<reference evidence="2" key="1">
    <citation type="submission" date="2016-10" db="EMBL/GenBank/DDBJ databases">
        <authorList>
            <person name="Varghese N."/>
            <person name="Submissions S."/>
        </authorList>
    </citation>
    <scope>NUCLEOTIDE SEQUENCE [LARGE SCALE GENOMIC DNA]</scope>
    <source>
        <strain evidence="2">DSM 19315</strain>
    </source>
</reference>
<proteinExistence type="predicted"/>
<protein>
    <recommendedName>
        <fullName evidence="3">TolB-like 6-blade propeller-like</fullName>
    </recommendedName>
</protein>
<dbReference type="SUPFAM" id="SSF63829">
    <property type="entry name" value="Calcium-dependent phosphotriesterase"/>
    <property type="match status" value="1"/>
</dbReference>
<dbReference type="Proteomes" id="UP000199642">
    <property type="component" value="Unassembled WGS sequence"/>
</dbReference>
<dbReference type="InterPro" id="IPR025316">
    <property type="entry name" value="DUF4221"/>
</dbReference>
<dbReference type="PROSITE" id="PS51257">
    <property type="entry name" value="PROKAR_LIPOPROTEIN"/>
    <property type="match status" value="1"/>
</dbReference>
<name>A0A1I2QWH3_9BACT</name>
<keyword evidence="2" id="KW-1185">Reference proteome</keyword>